<dbReference type="Pfam" id="PF05974">
    <property type="entry name" value="DUF892"/>
    <property type="match status" value="1"/>
</dbReference>
<evidence type="ECO:0000313" key="2">
    <source>
        <dbReference type="EMBL" id="RKR73289.1"/>
    </source>
</evidence>
<reference evidence="2 3" key="1">
    <citation type="submission" date="2018-10" db="EMBL/GenBank/DDBJ databases">
        <title>Sequencing the genomes of 1000 actinobacteria strains.</title>
        <authorList>
            <person name="Klenk H.-P."/>
        </authorList>
    </citation>
    <scope>NUCLEOTIDE SEQUENCE [LARGE SCALE GENOMIC DNA]</scope>
    <source>
        <strain evidence="2 3">DSM 17894</strain>
    </source>
</reference>
<evidence type="ECO:0000256" key="1">
    <source>
        <dbReference type="SAM" id="Coils"/>
    </source>
</evidence>
<protein>
    <submittedName>
        <fullName evidence="2">Ferritin-like metal-binding protein YciE</fullName>
    </submittedName>
</protein>
<dbReference type="PANTHER" id="PTHR30565">
    <property type="entry name" value="PROTEIN YCIF"/>
    <property type="match status" value="1"/>
</dbReference>
<dbReference type="PANTHER" id="PTHR30565:SF9">
    <property type="entry name" value="PROTEIN YCIF"/>
    <property type="match status" value="1"/>
</dbReference>
<sequence>MFEHFETPEQIFSFKLGAALTMEKDTLDMLAELEATTSRPELKQLFSEHAAETRQQIANIEKSFELLGEEIVEQPSPTTKGLAKEGSAGIKKTDASIVDAILLSGAVETEHYEIAVYEVLVTNAEARGASEVAALLTENLKQEEAALDKVKAAAKTISTEGIAYPVAAGS</sequence>
<dbReference type="InterPro" id="IPR010287">
    <property type="entry name" value="DUF892_YciF-like"/>
</dbReference>
<dbReference type="EMBL" id="RBKS01000001">
    <property type="protein sequence ID" value="RKR73289.1"/>
    <property type="molecule type" value="Genomic_DNA"/>
</dbReference>
<dbReference type="InterPro" id="IPR012347">
    <property type="entry name" value="Ferritin-like"/>
</dbReference>
<dbReference type="Gene3D" id="1.20.1260.10">
    <property type="match status" value="1"/>
</dbReference>
<dbReference type="SUPFAM" id="SSF47240">
    <property type="entry name" value="Ferritin-like"/>
    <property type="match status" value="1"/>
</dbReference>
<dbReference type="RefSeq" id="WP_121368168.1">
    <property type="nucleotide sequence ID" value="NZ_RBKS01000001.1"/>
</dbReference>
<gene>
    <name evidence="2" type="ORF">C8E83_0380</name>
</gene>
<keyword evidence="3" id="KW-1185">Reference proteome</keyword>
<keyword evidence="1" id="KW-0175">Coiled coil</keyword>
<feature type="coiled-coil region" evidence="1">
    <location>
        <begin position="133"/>
        <end position="160"/>
    </location>
</feature>
<dbReference type="InterPro" id="IPR047114">
    <property type="entry name" value="YciF"/>
</dbReference>
<name>A0A495IBJ0_9MICO</name>
<dbReference type="AlphaFoldDB" id="A0A495IBJ0"/>
<comment type="caution">
    <text evidence="2">The sequence shown here is derived from an EMBL/GenBank/DDBJ whole genome shotgun (WGS) entry which is preliminary data.</text>
</comment>
<accession>A0A495IBJ0</accession>
<dbReference type="OrthoDB" id="9797741at2"/>
<dbReference type="Proteomes" id="UP000280008">
    <property type="component" value="Unassembled WGS sequence"/>
</dbReference>
<organism evidence="2 3">
    <name type="scientific">Frondihabitans australicus</name>
    <dbReference type="NCBI Taxonomy" id="386892"/>
    <lineage>
        <taxon>Bacteria</taxon>
        <taxon>Bacillati</taxon>
        <taxon>Actinomycetota</taxon>
        <taxon>Actinomycetes</taxon>
        <taxon>Micrococcales</taxon>
        <taxon>Microbacteriaceae</taxon>
        <taxon>Frondihabitans</taxon>
    </lineage>
</organism>
<dbReference type="InterPro" id="IPR009078">
    <property type="entry name" value="Ferritin-like_SF"/>
</dbReference>
<proteinExistence type="predicted"/>
<evidence type="ECO:0000313" key="3">
    <source>
        <dbReference type="Proteomes" id="UP000280008"/>
    </source>
</evidence>